<dbReference type="InterPro" id="IPR044922">
    <property type="entry name" value="DUF2063_N_sf"/>
</dbReference>
<name>A0ABT0BVQ9_9SPHN</name>
<keyword evidence="3" id="KW-1185">Reference proteome</keyword>
<proteinExistence type="predicted"/>
<gene>
    <name evidence="2" type="ORF">MTR66_20080</name>
</gene>
<dbReference type="RefSeq" id="WP_243924290.1">
    <property type="nucleotide sequence ID" value="NZ_JALHLG010000063.1"/>
</dbReference>
<keyword evidence="2" id="KW-0238">DNA-binding</keyword>
<evidence type="ECO:0000259" key="1">
    <source>
        <dbReference type="Pfam" id="PF09836"/>
    </source>
</evidence>
<sequence>MTGAAPSLRADQEWLQASLMRPAAPLDRATAGRLLDREDFPAAEGLAIYRRAYLARLSGAMRAQFPALCHALGEPLFNEFARAFVHEQPPQSYTLYDLGRRFAAYLENQRPDRDKTGGEREIWIDFMIDLAQFEYRLFQLYDAPGAEARQLANADAHDDRLRLQPAVTLGRHRFNVAQYYHAVRREEAAPVPREGENFLVLVRTDYIVRTIPLQAWEFTILDAMTNGSTLDKATTEALEVLAVLPPDREQARTAIASARTNWISWGLFVERSVG</sequence>
<accession>A0ABT0BVQ9</accession>
<dbReference type="Gene3D" id="1.10.150.690">
    <property type="entry name" value="DUF2063"/>
    <property type="match status" value="1"/>
</dbReference>
<organism evidence="2 3">
    <name type="scientific">Novosphingobium beihaiensis</name>
    <dbReference type="NCBI Taxonomy" id="2930389"/>
    <lineage>
        <taxon>Bacteria</taxon>
        <taxon>Pseudomonadati</taxon>
        <taxon>Pseudomonadota</taxon>
        <taxon>Alphaproteobacteria</taxon>
        <taxon>Sphingomonadales</taxon>
        <taxon>Sphingomonadaceae</taxon>
        <taxon>Novosphingobium</taxon>
    </lineage>
</organism>
<evidence type="ECO:0000313" key="3">
    <source>
        <dbReference type="Proteomes" id="UP001202281"/>
    </source>
</evidence>
<dbReference type="Proteomes" id="UP001202281">
    <property type="component" value="Unassembled WGS sequence"/>
</dbReference>
<dbReference type="InterPro" id="IPR018640">
    <property type="entry name" value="DUF2063"/>
</dbReference>
<dbReference type="GO" id="GO:0003677">
    <property type="term" value="F:DNA binding"/>
    <property type="evidence" value="ECO:0007669"/>
    <property type="project" value="UniProtKB-KW"/>
</dbReference>
<reference evidence="2 3" key="1">
    <citation type="submission" date="2022-04" db="EMBL/GenBank/DDBJ databases">
        <title>Identification of a novel bacterium isolated from mangrove sediments.</title>
        <authorList>
            <person name="Pan X."/>
        </authorList>
    </citation>
    <scope>NUCLEOTIDE SEQUENCE [LARGE SCALE GENOMIC DNA]</scope>
    <source>
        <strain evidence="2 3">B2638</strain>
    </source>
</reference>
<dbReference type="Pfam" id="PF09836">
    <property type="entry name" value="DUF2063"/>
    <property type="match status" value="1"/>
</dbReference>
<feature type="domain" description="Putative DNA-binding" evidence="1">
    <location>
        <begin position="12"/>
        <end position="106"/>
    </location>
</feature>
<comment type="caution">
    <text evidence="2">The sequence shown here is derived from an EMBL/GenBank/DDBJ whole genome shotgun (WGS) entry which is preliminary data.</text>
</comment>
<evidence type="ECO:0000313" key="2">
    <source>
        <dbReference type="EMBL" id="MCJ2189097.1"/>
    </source>
</evidence>
<dbReference type="EMBL" id="JALHLG010000063">
    <property type="protein sequence ID" value="MCJ2189097.1"/>
    <property type="molecule type" value="Genomic_DNA"/>
</dbReference>
<protein>
    <submittedName>
        <fullName evidence="2">DNA-binding domain-containing protein</fullName>
    </submittedName>
</protein>